<proteinExistence type="predicted"/>
<dbReference type="Proteomes" id="UP001055149">
    <property type="component" value="Unassembled WGS sequence"/>
</dbReference>
<dbReference type="EMBL" id="BQXH01000064">
    <property type="protein sequence ID" value="GKS82473.1"/>
    <property type="molecule type" value="Genomic_DNA"/>
</dbReference>
<comment type="caution">
    <text evidence="1">The sequence shown here is derived from an EMBL/GenBank/DDBJ whole genome shotgun (WGS) entry which is preliminary data.</text>
</comment>
<organism evidence="1 2">
    <name type="scientific">Ligilactobacillus pabuli</name>
    <dbReference type="NCBI Taxonomy" id="2886039"/>
    <lineage>
        <taxon>Bacteria</taxon>
        <taxon>Bacillati</taxon>
        <taxon>Bacillota</taxon>
        <taxon>Bacilli</taxon>
        <taxon>Lactobacillales</taxon>
        <taxon>Lactobacillaceae</taxon>
        <taxon>Ligilactobacillus</taxon>
    </lineage>
</organism>
<name>A0ABQ5JLC1_9LACO</name>
<gene>
    <name evidence="1" type="ORF">LPAF129_21590</name>
</gene>
<evidence type="ECO:0000313" key="2">
    <source>
        <dbReference type="Proteomes" id="UP001055149"/>
    </source>
</evidence>
<reference evidence="1" key="1">
    <citation type="journal article" date="2022" name="Int. J. Syst. Evol. Microbiol.">
        <title>A novel species of lactic acid bacteria, Ligilactobacillus pabuli sp. nov., isolated from alfalfa silage.</title>
        <authorList>
            <person name="Tohno M."/>
            <person name="Tanizawa Y."/>
            <person name="Sawada H."/>
            <person name="Sakamoto M."/>
            <person name="Ohkuma M."/>
            <person name="Kobayashi H."/>
        </authorList>
    </citation>
    <scope>NUCLEOTIDE SEQUENCE</scope>
    <source>
        <strain evidence="1">AF129</strain>
    </source>
</reference>
<protein>
    <submittedName>
        <fullName evidence="1">Uncharacterized protein</fullName>
    </submittedName>
</protein>
<evidence type="ECO:0000313" key="1">
    <source>
        <dbReference type="EMBL" id="GKS82473.1"/>
    </source>
</evidence>
<sequence length="42" mass="4857">MVWAVPRSLAATEGIEISFYSCRYLDVSVPRVYLQLAYVFNQ</sequence>
<accession>A0ABQ5JLC1</accession>
<keyword evidence="2" id="KW-1185">Reference proteome</keyword>